<dbReference type="PANTHER" id="PTHR43584">
    <property type="entry name" value="NUCLEOTIDYL TRANSFERASE"/>
    <property type="match status" value="1"/>
</dbReference>
<dbReference type="GO" id="GO:0016779">
    <property type="term" value="F:nucleotidyltransferase activity"/>
    <property type="evidence" value="ECO:0007669"/>
    <property type="project" value="UniProtKB-KW"/>
</dbReference>
<dbReference type="Pfam" id="PF00483">
    <property type="entry name" value="NTP_transferase"/>
    <property type="match status" value="1"/>
</dbReference>
<dbReference type="EMBL" id="BART01022733">
    <property type="protein sequence ID" value="GAH00074.1"/>
    <property type="molecule type" value="Genomic_DNA"/>
</dbReference>
<feature type="domain" description="Nucleotidyl transferase" evidence="3">
    <location>
        <begin position="2"/>
        <end position="163"/>
    </location>
</feature>
<evidence type="ECO:0000313" key="4">
    <source>
        <dbReference type="EMBL" id="GAH00074.1"/>
    </source>
</evidence>
<dbReference type="InterPro" id="IPR050065">
    <property type="entry name" value="GlmU-like"/>
</dbReference>
<dbReference type="AlphaFoldDB" id="X1D4P7"/>
<sequence length="173" mass="19907">MKAVILAAGKGLRMRPLTERLPKTMLELHGKPILQYIIEGLRIANFNEITLIVGYKNEIIRKYFRNGDNFGVRINYILQADQKGTGHATLLAEQFCGDEQFLLTYSDVLISYSIYQELYKSYKEQNERFVLVANPTNDPYRGAAIYYENDYVTEIIEKPPKGTSKSKSEDFYG</sequence>
<dbReference type="Gene3D" id="3.90.550.10">
    <property type="entry name" value="Spore Coat Polysaccharide Biosynthesis Protein SpsA, Chain A"/>
    <property type="match status" value="1"/>
</dbReference>
<dbReference type="PANTHER" id="PTHR43584:SF8">
    <property type="entry name" value="N-ACETYLMURAMATE ALPHA-1-PHOSPHATE URIDYLYLTRANSFERASE"/>
    <property type="match status" value="1"/>
</dbReference>
<evidence type="ECO:0000259" key="3">
    <source>
        <dbReference type="Pfam" id="PF00483"/>
    </source>
</evidence>
<organism evidence="4">
    <name type="scientific">marine sediment metagenome</name>
    <dbReference type="NCBI Taxonomy" id="412755"/>
    <lineage>
        <taxon>unclassified sequences</taxon>
        <taxon>metagenomes</taxon>
        <taxon>ecological metagenomes</taxon>
    </lineage>
</organism>
<proteinExistence type="predicted"/>
<name>X1D4P7_9ZZZZ</name>
<keyword evidence="2" id="KW-0548">Nucleotidyltransferase</keyword>
<protein>
    <recommendedName>
        <fullName evidence="3">Nucleotidyl transferase domain-containing protein</fullName>
    </recommendedName>
</protein>
<dbReference type="InterPro" id="IPR005835">
    <property type="entry name" value="NTP_transferase_dom"/>
</dbReference>
<evidence type="ECO:0000256" key="2">
    <source>
        <dbReference type="ARBA" id="ARBA00022695"/>
    </source>
</evidence>
<dbReference type="InterPro" id="IPR029044">
    <property type="entry name" value="Nucleotide-diphossugar_trans"/>
</dbReference>
<dbReference type="CDD" id="cd04181">
    <property type="entry name" value="NTP_transferase"/>
    <property type="match status" value="1"/>
</dbReference>
<reference evidence="4" key="1">
    <citation type="journal article" date="2014" name="Front. Microbiol.">
        <title>High frequency of phylogenetically diverse reductive dehalogenase-homologous genes in deep subseafloor sedimentary metagenomes.</title>
        <authorList>
            <person name="Kawai M."/>
            <person name="Futagami T."/>
            <person name="Toyoda A."/>
            <person name="Takaki Y."/>
            <person name="Nishi S."/>
            <person name="Hori S."/>
            <person name="Arai W."/>
            <person name="Tsubouchi T."/>
            <person name="Morono Y."/>
            <person name="Uchiyama I."/>
            <person name="Ito T."/>
            <person name="Fujiyama A."/>
            <person name="Inagaki F."/>
            <person name="Takami H."/>
        </authorList>
    </citation>
    <scope>NUCLEOTIDE SEQUENCE</scope>
    <source>
        <strain evidence="4">Expedition CK06-06</strain>
    </source>
</reference>
<comment type="caution">
    <text evidence="4">The sequence shown here is derived from an EMBL/GenBank/DDBJ whole genome shotgun (WGS) entry which is preliminary data.</text>
</comment>
<keyword evidence="1" id="KW-0808">Transferase</keyword>
<accession>X1D4P7</accession>
<dbReference type="SUPFAM" id="SSF53448">
    <property type="entry name" value="Nucleotide-diphospho-sugar transferases"/>
    <property type="match status" value="1"/>
</dbReference>
<evidence type="ECO:0000256" key="1">
    <source>
        <dbReference type="ARBA" id="ARBA00022679"/>
    </source>
</evidence>
<gene>
    <name evidence="4" type="ORF">S01H4_41555</name>
</gene>